<feature type="transmembrane region" description="Helical" evidence="6">
    <location>
        <begin position="88"/>
        <end position="110"/>
    </location>
</feature>
<accession>A0A3G8ZCY2</accession>
<dbReference type="PANTHER" id="PTHR43124:SF3">
    <property type="entry name" value="CHLORAMPHENICOL EFFLUX PUMP RV0191"/>
    <property type="match status" value="1"/>
</dbReference>
<dbReference type="GO" id="GO:0022857">
    <property type="term" value="F:transmembrane transporter activity"/>
    <property type="evidence" value="ECO:0007669"/>
    <property type="project" value="InterPro"/>
</dbReference>
<sequence length="150" mass="15809">MCLSVFGILFVAGRLVFSNAINRFGGINVAIVCLAVETLGLTIITLSSHPYFALIGAGITGLRFSLIFPALGVMAMKTVPSSNQGSALAGYGLFIDISLGITGPLIGSVADQFGLPYIFPLSVGIALLGLVLVYYLKVNQSKYPDKMINF</sequence>
<dbReference type="Proteomes" id="UP000272316">
    <property type="component" value="Chromosome"/>
</dbReference>
<dbReference type="Gene3D" id="1.20.1250.20">
    <property type="entry name" value="MFS general substrate transporter like domains"/>
    <property type="match status" value="1"/>
</dbReference>
<dbReference type="Pfam" id="PF07690">
    <property type="entry name" value="MFS_1"/>
    <property type="match status" value="1"/>
</dbReference>
<feature type="transmembrane region" description="Helical" evidence="6">
    <location>
        <begin position="53"/>
        <end position="76"/>
    </location>
</feature>
<dbReference type="InterPro" id="IPR050189">
    <property type="entry name" value="MFS_Efflux_Transporters"/>
</dbReference>
<protein>
    <submittedName>
        <fullName evidence="8">MFS transporter</fullName>
    </submittedName>
</protein>
<evidence type="ECO:0000256" key="2">
    <source>
        <dbReference type="ARBA" id="ARBA00022475"/>
    </source>
</evidence>
<dbReference type="PANTHER" id="PTHR43124">
    <property type="entry name" value="PURINE EFFLUX PUMP PBUE"/>
    <property type="match status" value="1"/>
</dbReference>
<proteinExistence type="predicted"/>
<dbReference type="InterPro" id="IPR036259">
    <property type="entry name" value="MFS_trans_sf"/>
</dbReference>
<dbReference type="InterPro" id="IPR020846">
    <property type="entry name" value="MFS_dom"/>
</dbReference>
<dbReference type="EMBL" id="CP034160">
    <property type="protein sequence ID" value="AZI55128.1"/>
    <property type="molecule type" value="Genomic_DNA"/>
</dbReference>
<feature type="transmembrane region" description="Helical" evidence="6">
    <location>
        <begin position="28"/>
        <end position="46"/>
    </location>
</feature>
<dbReference type="InterPro" id="IPR011701">
    <property type="entry name" value="MFS"/>
</dbReference>
<dbReference type="RefSeq" id="WP_124986267.1">
    <property type="nucleotide sequence ID" value="NZ_CP034160.1"/>
</dbReference>
<dbReference type="AlphaFoldDB" id="A0A3G8ZCY2"/>
<dbReference type="GO" id="GO:0005886">
    <property type="term" value="C:plasma membrane"/>
    <property type="evidence" value="ECO:0007669"/>
    <property type="project" value="UniProtKB-SubCell"/>
</dbReference>
<name>A0A3G8ZCY2_9FLAO</name>
<keyword evidence="4 6" id="KW-1133">Transmembrane helix</keyword>
<evidence type="ECO:0000259" key="7">
    <source>
        <dbReference type="PROSITE" id="PS50850"/>
    </source>
</evidence>
<feature type="domain" description="Major facilitator superfamily (MFS) profile" evidence="7">
    <location>
        <begin position="1"/>
        <end position="150"/>
    </location>
</feature>
<keyword evidence="5 6" id="KW-0472">Membrane</keyword>
<dbReference type="KEGG" id="eva:EIB75_07685"/>
<dbReference type="SUPFAM" id="SSF103473">
    <property type="entry name" value="MFS general substrate transporter"/>
    <property type="match status" value="1"/>
</dbReference>
<evidence type="ECO:0000256" key="5">
    <source>
        <dbReference type="ARBA" id="ARBA00023136"/>
    </source>
</evidence>
<evidence type="ECO:0000256" key="3">
    <source>
        <dbReference type="ARBA" id="ARBA00022692"/>
    </source>
</evidence>
<evidence type="ECO:0000256" key="1">
    <source>
        <dbReference type="ARBA" id="ARBA00004651"/>
    </source>
</evidence>
<evidence type="ECO:0000256" key="4">
    <source>
        <dbReference type="ARBA" id="ARBA00022989"/>
    </source>
</evidence>
<organism evidence="8 9">
    <name type="scientific">Epilithonimonas vandammei</name>
    <dbReference type="NCBI Taxonomy" id="2487072"/>
    <lineage>
        <taxon>Bacteria</taxon>
        <taxon>Pseudomonadati</taxon>
        <taxon>Bacteroidota</taxon>
        <taxon>Flavobacteriia</taxon>
        <taxon>Flavobacteriales</taxon>
        <taxon>Weeksellaceae</taxon>
        <taxon>Chryseobacterium group</taxon>
        <taxon>Epilithonimonas</taxon>
    </lineage>
</organism>
<evidence type="ECO:0000256" key="6">
    <source>
        <dbReference type="SAM" id="Phobius"/>
    </source>
</evidence>
<keyword evidence="3 6" id="KW-0812">Transmembrane</keyword>
<evidence type="ECO:0000313" key="9">
    <source>
        <dbReference type="Proteomes" id="UP000272316"/>
    </source>
</evidence>
<reference evidence="9" key="1">
    <citation type="submission" date="2018-11" db="EMBL/GenBank/DDBJ databases">
        <title>Proposal to divide the Flavobacteriaceae and reorganize its genera based on Amino Acid Identity values calculated from whole genome sequences.</title>
        <authorList>
            <person name="Nicholson A.C."/>
            <person name="Gulvik C.A."/>
            <person name="Whitney A.M."/>
            <person name="Sheth M."/>
            <person name="Batra D."/>
            <person name="Pryor J."/>
            <person name="Bernardet J.-F."/>
            <person name="Hugo C."/>
            <person name="Kampfer P."/>
            <person name="Newman J.D."/>
            <person name="McQuiston J.R."/>
        </authorList>
    </citation>
    <scope>NUCLEOTIDE SEQUENCE [LARGE SCALE GENOMIC DNA]</scope>
    <source>
        <strain evidence="9">H6466</strain>
    </source>
</reference>
<dbReference type="PROSITE" id="PS50850">
    <property type="entry name" value="MFS"/>
    <property type="match status" value="1"/>
</dbReference>
<gene>
    <name evidence="8" type="ORF">EIB75_07685</name>
</gene>
<keyword evidence="2" id="KW-1003">Cell membrane</keyword>
<comment type="subcellular location">
    <subcellularLocation>
        <location evidence="1">Cell membrane</location>
        <topology evidence="1">Multi-pass membrane protein</topology>
    </subcellularLocation>
</comment>
<evidence type="ECO:0000313" key="8">
    <source>
        <dbReference type="EMBL" id="AZI55128.1"/>
    </source>
</evidence>
<feature type="transmembrane region" description="Helical" evidence="6">
    <location>
        <begin position="117"/>
        <end position="136"/>
    </location>
</feature>